<name>A0A5C3E5Z5_9BASI</name>
<dbReference type="PANTHER" id="PTHR11224">
    <property type="entry name" value="MAKORIN-RELATED"/>
    <property type="match status" value="1"/>
</dbReference>
<protein>
    <submittedName>
        <fullName evidence="9">Related to makorin ring zinc finger protein</fullName>
    </submittedName>
</protein>
<dbReference type="SMART" id="SM00356">
    <property type="entry name" value="ZnF_C3H1"/>
    <property type="match status" value="2"/>
</dbReference>
<dbReference type="Pfam" id="PF00097">
    <property type="entry name" value="zf-C3HC4"/>
    <property type="match status" value="1"/>
</dbReference>
<dbReference type="SMART" id="SM00184">
    <property type="entry name" value="RING"/>
    <property type="match status" value="1"/>
</dbReference>
<dbReference type="SUPFAM" id="SSF90229">
    <property type="entry name" value="CCCH zinc finger"/>
    <property type="match status" value="1"/>
</dbReference>
<accession>A0A5C3E5Z5</accession>
<evidence type="ECO:0000256" key="3">
    <source>
        <dbReference type="ARBA" id="ARBA00022771"/>
    </source>
</evidence>
<feature type="domain" description="C3H1-type" evidence="8">
    <location>
        <begin position="214"/>
        <end position="251"/>
    </location>
</feature>
<feature type="domain" description="C3H1-type" evidence="8">
    <location>
        <begin position="17"/>
        <end position="45"/>
    </location>
</feature>
<dbReference type="PANTHER" id="PTHR11224:SF59">
    <property type="entry name" value="RING-TYPE E3 UBIQUITIN TRANSFERASE"/>
    <property type="match status" value="1"/>
</dbReference>
<dbReference type="Proteomes" id="UP000324022">
    <property type="component" value="Unassembled WGS sequence"/>
</dbReference>
<gene>
    <name evidence="9" type="ORF">UTRI_01416_B</name>
</gene>
<evidence type="ECO:0000259" key="7">
    <source>
        <dbReference type="PROSITE" id="PS50089"/>
    </source>
</evidence>
<feature type="compositionally biased region" description="Low complexity" evidence="6">
    <location>
        <begin position="77"/>
        <end position="88"/>
    </location>
</feature>
<dbReference type="InterPro" id="IPR013083">
    <property type="entry name" value="Znf_RING/FYVE/PHD"/>
</dbReference>
<dbReference type="EMBL" id="OOIN01000008">
    <property type="protein sequence ID" value="SPO24911.1"/>
    <property type="molecule type" value="Genomic_DNA"/>
</dbReference>
<organism evidence="9 10">
    <name type="scientific">Ustilago trichophora</name>
    <dbReference type="NCBI Taxonomy" id="86804"/>
    <lineage>
        <taxon>Eukaryota</taxon>
        <taxon>Fungi</taxon>
        <taxon>Dikarya</taxon>
        <taxon>Basidiomycota</taxon>
        <taxon>Ustilaginomycotina</taxon>
        <taxon>Ustilaginomycetes</taxon>
        <taxon>Ustilaginales</taxon>
        <taxon>Ustilaginaceae</taxon>
        <taxon>Ustilago</taxon>
    </lineage>
</organism>
<dbReference type="InterPro" id="IPR000571">
    <property type="entry name" value="Znf_CCCH"/>
</dbReference>
<dbReference type="PROSITE" id="PS50103">
    <property type="entry name" value="ZF_C3H1"/>
    <property type="match status" value="2"/>
</dbReference>
<keyword evidence="10" id="KW-1185">Reference proteome</keyword>
<proteinExistence type="predicted"/>
<dbReference type="GO" id="GO:0061630">
    <property type="term" value="F:ubiquitin protein ligase activity"/>
    <property type="evidence" value="ECO:0007669"/>
    <property type="project" value="InterPro"/>
</dbReference>
<evidence type="ECO:0000256" key="5">
    <source>
        <dbReference type="PROSITE-ProRule" id="PRU00723"/>
    </source>
</evidence>
<feature type="region of interest" description="Disordered" evidence="6">
    <location>
        <begin position="1"/>
        <end position="118"/>
    </location>
</feature>
<dbReference type="InterPro" id="IPR018957">
    <property type="entry name" value="Znf_C3HC4_RING-type"/>
</dbReference>
<dbReference type="InterPro" id="IPR045072">
    <property type="entry name" value="MKRN-like"/>
</dbReference>
<evidence type="ECO:0000256" key="1">
    <source>
        <dbReference type="ARBA" id="ARBA00022679"/>
    </source>
</evidence>
<dbReference type="GO" id="GO:0008270">
    <property type="term" value="F:zinc ion binding"/>
    <property type="evidence" value="ECO:0007669"/>
    <property type="project" value="UniProtKB-KW"/>
</dbReference>
<evidence type="ECO:0000259" key="8">
    <source>
        <dbReference type="PROSITE" id="PS50103"/>
    </source>
</evidence>
<feature type="domain" description="RING-type" evidence="7">
    <location>
        <begin position="142"/>
        <end position="186"/>
    </location>
</feature>
<evidence type="ECO:0000313" key="9">
    <source>
        <dbReference type="EMBL" id="SPO24911.1"/>
    </source>
</evidence>
<dbReference type="GO" id="GO:0000209">
    <property type="term" value="P:protein polyubiquitination"/>
    <property type="evidence" value="ECO:0007669"/>
    <property type="project" value="InterPro"/>
</dbReference>
<dbReference type="AlphaFoldDB" id="A0A5C3E5Z5"/>
<feature type="zinc finger region" description="C3H1-type" evidence="5">
    <location>
        <begin position="214"/>
        <end position="251"/>
    </location>
</feature>
<sequence length="319" mass="35137">MQADAASSNAPGLSDRGKKDTPCRYYYRSGSCKRGGKCLFSHIETRNPGRSSTPSPSPSKSSPYAPLTAQAAEFTPSSASSSRLSASANVFEPRTSSNHDGDESQDELPSPQPLLDTPSKLKKQTSLMKGVPASISQNTEPCSICMEIPAVYAQHPTCDHSFCPPCLTLWRRQEGQAKIKNCPVCRTSSRYTFVTPQPFTAGARNLALQRFRERAAATPCKNFTKSLAMSNKRTKPFCMFGDECLYLHEIDGQPHKFGEGRCRISRNKKGRKRLARSVERSGTSMGAEFFARIQDMDERVRMFLSTRALLSARSTAAVL</sequence>
<keyword evidence="2 5" id="KW-0479">Metal-binding</keyword>
<dbReference type="PROSITE" id="PS00518">
    <property type="entry name" value="ZF_RING_1"/>
    <property type="match status" value="1"/>
</dbReference>
<dbReference type="InterPro" id="IPR036855">
    <property type="entry name" value="Znf_CCCH_sf"/>
</dbReference>
<feature type="compositionally biased region" description="Low complexity" evidence="6">
    <location>
        <begin position="51"/>
        <end position="63"/>
    </location>
</feature>
<evidence type="ECO:0000256" key="6">
    <source>
        <dbReference type="SAM" id="MobiDB-lite"/>
    </source>
</evidence>
<dbReference type="InterPro" id="IPR017907">
    <property type="entry name" value="Znf_RING_CS"/>
</dbReference>
<reference evidence="9 10" key="1">
    <citation type="submission" date="2018-03" db="EMBL/GenBank/DDBJ databases">
        <authorList>
            <person name="Guldener U."/>
        </authorList>
    </citation>
    <scope>NUCLEOTIDE SEQUENCE [LARGE SCALE GENOMIC DNA]</scope>
    <source>
        <strain evidence="9 10">NBRC100155</strain>
    </source>
</reference>
<keyword evidence="1" id="KW-0808">Transferase</keyword>
<dbReference type="Gene3D" id="4.10.1000.10">
    <property type="entry name" value="Zinc finger, CCCH-type"/>
    <property type="match status" value="1"/>
</dbReference>
<dbReference type="InterPro" id="IPR001841">
    <property type="entry name" value="Znf_RING"/>
</dbReference>
<keyword evidence="3 5" id="KW-0863">Zinc-finger</keyword>
<dbReference type="PROSITE" id="PS50089">
    <property type="entry name" value="ZF_RING_2"/>
    <property type="match status" value="1"/>
</dbReference>
<dbReference type="OrthoDB" id="250836at2759"/>
<dbReference type="SUPFAM" id="SSF57850">
    <property type="entry name" value="RING/U-box"/>
    <property type="match status" value="1"/>
</dbReference>
<evidence type="ECO:0000256" key="4">
    <source>
        <dbReference type="ARBA" id="ARBA00022833"/>
    </source>
</evidence>
<dbReference type="Gene3D" id="3.30.40.10">
    <property type="entry name" value="Zinc/RING finger domain, C3HC4 (zinc finger)"/>
    <property type="match status" value="1"/>
</dbReference>
<feature type="compositionally biased region" description="Polar residues" evidence="6">
    <location>
        <begin position="1"/>
        <end position="11"/>
    </location>
</feature>
<evidence type="ECO:0000256" key="2">
    <source>
        <dbReference type="ARBA" id="ARBA00022723"/>
    </source>
</evidence>
<dbReference type="Pfam" id="PF00642">
    <property type="entry name" value="zf-CCCH"/>
    <property type="match status" value="1"/>
</dbReference>
<evidence type="ECO:0000313" key="10">
    <source>
        <dbReference type="Proteomes" id="UP000324022"/>
    </source>
</evidence>
<keyword evidence="4 5" id="KW-0862">Zinc</keyword>
<feature type="zinc finger region" description="C3H1-type" evidence="5">
    <location>
        <begin position="17"/>
        <end position="45"/>
    </location>
</feature>